<dbReference type="PROSITE" id="PS50006">
    <property type="entry name" value="FHA_DOMAIN"/>
    <property type="match status" value="1"/>
</dbReference>
<dbReference type="AlphaFoldDB" id="A0AAV7K1F6"/>
<dbReference type="Proteomes" id="UP001165289">
    <property type="component" value="Unassembled WGS sequence"/>
</dbReference>
<dbReference type="EMBL" id="JAKMXF010000210">
    <property type="protein sequence ID" value="KAI6655052.1"/>
    <property type="molecule type" value="Genomic_DNA"/>
</dbReference>
<keyword evidence="5" id="KW-1185">Reference proteome</keyword>
<evidence type="ECO:0000313" key="5">
    <source>
        <dbReference type="Proteomes" id="UP001165289"/>
    </source>
</evidence>
<feature type="coiled-coil region" evidence="1">
    <location>
        <begin position="458"/>
        <end position="492"/>
    </location>
</feature>
<keyword evidence="2" id="KW-0472">Membrane</keyword>
<name>A0AAV7K1F6_9METZ</name>
<dbReference type="PANTHER" id="PTHR15715:SF37">
    <property type="entry name" value="LD47843P"/>
    <property type="match status" value="1"/>
</dbReference>
<dbReference type="PANTHER" id="PTHR15715">
    <property type="entry name" value="CENTROSOMAL PROTEIN OF 170 KDA"/>
    <property type="match status" value="1"/>
</dbReference>
<keyword evidence="2" id="KW-0812">Transmembrane</keyword>
<dbReference type="SUPFAM" id="SSF49879">
    <property type="entry name" value="SMAD/FHA domain"/>
    <property type="match status" value="1"/>
</dbReference>
<keyword evidence="2" id="KW-1133">Transmembrane helix</keyword>
<dbReference type="Gene3D" id="2.60.200.20">
    <property type="match status" value="1"/>
</dbReference>
<comment type="caution">
    <text evidence="4">The sequence shown here is derived from an EMBL/GenBank/DDBJ whole genome shotgun (WGS) entry which is preliminary data.</text>
</comment>
<dbReference type="InterPro" id="IPR008984">
    <property type="entry name" value="SMAD_FHA_dom_sf"/>
</dbReference>
<reference evidence="4 5" key="1">
    <citation type="journal article" date="2023" name="BMC Biol.">
        <title>The compact genome of the sponge Oopsacas minuta (Hexactinellida) is lacking key metazoan core genes.</title>
        <authorList>
            <person name="Santini S."/>
            <person name="Schenkelaars Q."/>
            <person name="Jourda C."/>
            <person name="Duchesne M."/>
            <person name="Belahbib H."/>
            <person name="Rocher C."/>
            <person name="Selva M."/>
            <person name="Riesgo A."/>
            <person name="Vervoort M."/>
            <person name="Leys S.P."/>
            <person name="Kodjabachian L."/>
            <person name="Le Bivic A."/>
            <person name="Borchiellini C."/>
            <person name="Claverie J.M."/>
            <person name="Renard E."/>
        </authorList>
    </citation>
    <scope>NUCLEOTIDE SEQUENCE [LARGE SCALE GENOMIC DNA]</scope>
    <source>
        <strain evidence="4">SPO-2</strain>
    </source>
</reference>
<dbReference type="CDD" id="cd22679">
    <property type="entry name" value="FHA_SLMAP"/>
    <property type="match status" value="1"/>
</dbReference>
<dbReference type="Pfam" id="PF00498">
    <property type="entry name" value="FHA"/>
    <property type="match status" value="1"/>
</dbReference>
<evidence type="ECO:0000256" key="2">
    <source>
        <dbReference type="SAM" id="Phobius"/>
    </source>
</evidence>
<accession>A0AAV7K1F6</accession>
<protein>
    <submittedName>
        <fullName evidence="4">Sarcolemmal membrane-associated protein-like isoform X1</fullName>
    </submittedName>
</protein>
<feature type="domain" description="FHA" evidence="3">
    <location>
        <begin position="32"/>
        <end position="87"/>
    </location>
</feature>
<feature type="transmembrane region" description="Helical" evidence="2">
    <location>
        <begin position="512"/>
        <end position="533"/>
    </location>
</feature>
<dbReference type="SMART" id="SM00240">
    <property type="entry name" value="FHA"/>
    <property type="match status" value="1"/>
</dbReference>
<keyword evidence="1" id="KW-0175">Coiled coil</keyword>
<dbReference type="Gene3D" id="1.10.287.1490">
    <property type="match status" value="1"/>
</dbReference>
<proteinExistence type="predicted"/>
<sequence length="534" mass="61477">MSGEVTSILVAHQTSHPFNDRECIVSGKDNKLKLGRAVAKLKQATDNFIFECKVLSRNHALIWREGDKFYLQDTKSSNGTYVNNERLSACNEESEPREVFSGDILQFGVDVTDNQKKVTHGCIIATLHLVKDGMEMGRPVSTIDRTAAGRMGDGVSSKDCKELLKILSHAIHKEQDVESKLHNIDRVLGQAQGIVGENMKARILEDRLISRIEAMEQQIKMYAQDYSQTDLKTQLAESYRSKYDLECFTKDRLQDYHRQLVEGSDKLQDATRDLNKLQDEYNNVRTVYDKLLVEYDVMRGTNRKQQIEIKEFQERLDQLESDREQLNLRYQEDCQELRSNLRQVEEERESTREEGNTVMKTNANLEIELEDKTELIKQQYQDLEDKTSQLNIRNQEWTILTKSCSDQEEQLEEILVRHSQCISQLAIANAVILNSNENESVTDNEIIISSPQTVDNILVEEDDAVNVLRQRLENVQSQLVATERNYDSLVQNLQVANSVRARRERTYQKQQIGMLALAICLLVVIISYLFGVVF</sequence>
<feature type="coiled-coil region" evidence="1">
    <location>
        <begin position="260"/>
        <end position="386"/>
    </location>
</feature>
<evidence type="ECO:0000256" key="1">
    <source>
        <dbReference type="SAM" id="Coils"/>
    </source>
</evidence>
<evidence type="ECO:0000313" key="4">
    <source>
        <dbReference type="EMBL" id="KAI6655052.1"/>
    </source>
</evidence>
<organism evidence="4 5">
    <name type="scientific">Oopsacas minuta</name>
    <dbReference type="NCBI Taxonomy" id="111878"/>
    <lineage>
        <taxon>Eukaryota</taxon>
        <taxon>Metazoa</taxon>
        <taxon>Porifera</taxon>
        <taxon>Hexactinellida</taxon>
        <taxon>Hexasterophora</taxon>
        <taxon>Lyssacinosida</taxon>
        <taxon>Leucopsacidae</taxon>
        <taxon>Oopsacas</taxon>
    </lineage>
</organism>
<dbReference type="InterPro" id="IPR051176">
    <property type="entry name" value="Cent_Immune-Sig_Mod"/>
</dbReference>
<gene>
    <name evidence="4" type="ORF">LOD99_2341</name>
</gene>
<evidence type="ECO:0000259" key="3">
    <source>
        <dbReference type="PROSITE" id="PS50006"/>
    </source>
</evidence>
<dbReference type="InterPro" id="IPR000253">
    <property type="entry name" value="FHA_dom"/>
</dbReference>